<gene>
    <name evidence="1" type="ORF">CPELLU_LOCUS21966</name>
</gene>
<dbReference type="OrthoDB" id="2489033at2759"/>
<keyword evidence="2" id="KW-1185">Reference proteome</keyword>
<name>A0A9N9KKW3_9GLOM</name>
<dbReference type="Proteomes" id="UP000789759">
    <property type="component" value="Unassembled WGS sequence"/>
</dbReference>
<comment type="caution">
    <text evidence="1">The sequence shown here is derived from an EMBL/GenBank/DDBJ whole genome shotgun (WGS) entry which is preliminary data.</text>
</comment>
<proteinExistence type="predicted"/>
<organism evidence="1 2">
    <name type="scientific">Cetraspora pellucida</name>
    <dbReference type="NCBI Taxonomy" id="1433469"/>
    <lineage>
        <taxon>Eukaryota</taxon>
        <taxon>Fungi</taxon>
        <taxon>Fungi incertae sedis</taxon>
        <taxon>Mucoromycota</taxon>
        <taxon>Glomeromycotina</taxon>
        <taxon>Glomeromycetes</taxon>
        <taxon>Diversisporales</taxon>
        <taxon>Gigasporaceae</taxon>
        <taxon>Cetraspora</taxon>
    </lineage>
</organism>
<reference evidence="1" key="1">
    <citation type="submission" date="2021-06" db="EMBL/GenBank/DDBJ databases">
        <authorList>
            <person name="Kallberg Y."/>
            <person name="Tangrot J."/>
            <person name="Rosling A."/>
        </authorList>
    </citation>
    <scope>NUCLEOTIDE SEQUENCE</scope>
    <source>
        <strain evidence="1">FL966</strain>
    </source>
</reference>
<feature type="non-terminal residue" evidence="1">
    <location>
        <position position="1"/>
    </location>
</feature>
<accession>A0A9N9KKW3</accession>
<feature type="non-terminal residue" evidence="1">
    <location>
        <position position="41"/>
    </location>
</feature>
<evidence type="ECO:0000313" key="2">
    <source>
        <dbReference type="Proteomes" id="UP000789759"/>
    </source>
</evidence>
<sequence>GKLMYCYDQLIEKFEMLGERIEVQLRAVEDKLFATLDVNEE</sequence>
<evidence type="ECO:0000313" key="1">
    <source>
        <dbReference type="EMBL" id="CAG8840105.1"/>
    </source>
</evidence>
<protein>
    <submittedName>
        <fullName evidence="1">9872_t:CDS:1</fullName>
    </submittedName>
</protein>
<dbReference type="EMBL" id="CAJVQA010089212">
    <property type="protein sequence ID" value="CAG8840105.1"/>
    <property type="molecule type" value="Genomic_DNA"/>
</dbReference>
<dbReference type="AlphaFoldDB" id="A0A9N9KKW3"/>